<dbReference type="KEGG" id="pti:PHATRDRAFT_46171"/>
<dbReference type="GeneID" id="7201378"/>
<dbReference type="InParanoid" id="B7G0A4"/>
<reference evidence="3" key="2">
    <citation type="submission" date="2008-08" db="EMBL/GenBank/DDBJ databases">
        <authorList>
            <consortium name="Diatom Consortium"/>
            <person name="Grigoriev I."/>
            <person name="Grimwood J."/>
            <person name="Kuo A."/>
            <person name="Otillar R.P."/>
            <person name="Salamov A."/>
            <person name="Detter J.C."/>
            <person name="Lindquist E."/>
            <person name="Shapiro H."/>
            <person name="Lucas S."/>
            <person name="Glavina del Rio T."/>
            <person name="Pitluck S."/>
            <person name="Rokhsar D."/>
            <person name="Bowler C."/>
        </authorList>
    </citation>
    <scope>GENOME REANNOTATION</scope>
    <source>
        <strain evidence="3">CCAP 1055/1</strain>
    </source>
</reference>
<dbReference type="PaxDb" id="2850-Phatr46171"/>
<keyword evidence="1" id="KW-0472">Membrane</keyword>
<keyword evidence="1" id="KW-1133">Transmembrane helix</keyword>
<dbReference type="AlphaFoldDB" id="B7G0A4"/>
<organism evidence="2 3">
    <name type="scientific">Phaeodactylum tricornutum (strain CCAP 1055/1)</name>
    <dbReference type="NCBI Taxonomy" id="556484"/>
    <lineage>
        <taxon>Eukaryota</taxon>
        <taxon>Sar</taxon>
        <taxon>Stramenopiles</taxon>
        <taxon>Ochrophyta</taxon>
        <taxon>Bacillariophyta</taxon>
        <taxon>Bacillariophyceae</taxon>
        <taxon>Bacillariophycidae</taxon>
        <taxon>Naviculales</taxon>
        <taxon>Phaeodactylaceae</taxon>
        <taxon>Phaeodactylum</taxon>
    </lineage>
</organism>
<dbReference type="SUPFAM" id="SSF82171">
    <property type="entry name" value="DPP6 N-terminal domain-like"/>
    <property type="match status" value="1"/>
</dbReference>
<sequence>MVSSVDEVASYRDGDVVGEGPDAFFDNSGDNTMIMKNDAAVSHVSRRNRCCGGRHRTRMIVTVGLLLFVLILVSVYRSKSQTPREPSMYTASGLLLVPSNQQPGRESAKSWDQLSSEIVGPLVKRSGEGYGHAIALSEWEYGPRLAIGLGGNAQQPGFVQVFHHNKTAGWVLEDTISIPGNVYAQQEGEERQHLAMAGDARRVVFTQGNYAFFYYFKSTFTEFRWKPLNDPILIDSELTANGEADQFLETKLALSNAGNVVAIASETVNRAQLKVYKDDTSWTQNTSPVHKWKVHSTIPIDQLIGDISISGDATRLAIGNVGSTVDDNGDDSGKVQVYGWQGGDWYELGQMLRGNRTLDRFGSSIALNLNGDVLAVASNGSHRVQVYRLVGDDWEQLGSDLYAMSIYEKFGIGLSSVGTDTRWQVPHQGPRRLSLRNIVTTRSTWNTRTAACTLCSSTLTSFNGNRWVL</sequence>
<evidence type="ECO:0000256" key="1">
    <source>
        <dbReference type="SAM" id="Phobius"/>
    </source>
</evidence>
<dbReference type="Proteomes" id="UP000000759">
    <property type="component" value="Chromosome 9"/>
</dbReference>
<dbReference type="HOGENOM" id="CLU_583280_0_0_1"/>
<keyword evidence="3" id="KW-1185">Reference proteome</keyword>
<dbReference type="EMBL" id="CM000612">
    <property type="protein sequence ID" value="EEC47849.1"/>
    <property type="molecule type" value="Genomic_DNA"/>
</dbReference>
<protein>
    <submittedName>
        <fullName evidence="2">Uncharacterized protein</fullName>
    </submittedName>
</protein>
<gene>
    <name evidence="2" type="ORF">PHATRDRAFT_46171</name>
</gene>
<dbReference type="RefSeq" id="XP_002180441.1">
    <property type="nucleotide sequence ID" value="XM_002180405.1"/>
</dbReference>
<proteinExistence type="predicted"/>
<name>B7G0A4_PHATC</name>
<evidence type="ECO:0000313" key="3">
    <source>
        <dbReference type="Proteomes" id="UP000000759"/>
    </source>
</evidence>
<evidence type="ECO:0000313" key="2">
    <source>
        <dbReference type="EMBL" id="EEC47849.1"/>
    </source>
</evidence>
<reference evidence="2 3" key="1">
    <citation type="journal article" date="2008" name="Nature">
        <title>The Phaeodactylum genome reveals the evolutionary history of diatom genomes.</title>
        <authorList>
            <person name="Bowler C."/>
            <person name="Allen A.E."/>
            <person name="Badger J.H."/>
            <person name="Grimwood J."/>
            <person name="Jabbari K."/>
            <person name="Kuo A."/>
            <person name="Maheswari U."/>
            <person name="Martens C."/>
            <person name="Maumus F."/>
            <person name="Otillar R.P."/>
            <person name="Rayko E."/>
            <person name="Salamov A."/>
            <person name="Vandepoele K."/>
            <person name="Beszteri B."/>
            <person name="Gruber A."/>
            <person name="Heijde M."/>
            <person name="Katinka M."/>
            <person name="Mock T."/>
            <person name="Valentin K."/>
            <person name="Verret F."/>
            <person name="Berges J.A."/>
            <person name="Brownlee C."/>
            <person name="Cadoret J.P."/>
            <person name="Chiovitti A."/>
            <person name="Choi C.J."/>
            <person name="Coesel S."/>
            <person name="De Martino A."/>
            <person name="Detter J.C."/>
            <person name="Durkin C."/>
            <person name="Falciatore A."/>
            <person name="Fournet J."/>
            <person name="Haruta M."/>
            <person name="Huysman M.J."/>
            <person name="Jenkins B.D."/>
            <person name="Jiroutova K."/>
            <person name="Jorgensen R.E."/>
            <person name="Joubert Y."/>
            <person name="Kaplan A."/>
            <person name="Kroger N."/>
            <person name="Kroth P.G."/>
            <person name="La Roche J."/>
            <person name="Lindquist E."/>
            <person name="Lommer M."/>
            <person name="Martin-Jezequel V."/>
            <person name="Lopez P.J."/>
            <person name="Lucas S."/>
            <person name="Mangogna M."/>
            <person name="McGinnis K."/>
            <person name="Medlin L.K."/>
            <person name="Montsant A."/>
            <person name="Oudot-Le Secq M.P."/>
            <person name="Napoli C."/>
            <person name="Obornik M."/>
            <person name="Parker M.S."/>
            <person name="Petit J.L."/>
            <person name="Porcel B.M."/>
            <person name="Poulsen N."/>
            <person name="Robison M."/>
            <person name="Rychlewski L."/>
            <person name="Rynearson T.A."/>
            <person name="Schmutz J."/>
            <person name="Shapiro H."/>
            <person name="Siaut M."/>
            <person name="Stanley M."/>
            <person name="Sussman M.R."/>
            <person name="Taylor A.R."/>
            <person name="Vardi A."/>
            <person name="von Dassow P."/>
            <person name="Vyverman W."/>
            <person name="Willis A."/>
            <person name="Wyrwicz L.S."/>
            <person name="Rokhsar D.S."/>
            <person name="Weissenbach J."/>
            <person name="Armbrust E.V."/>
            <person name="Green B.R."/>
            <person name="Van de Peer Y."/>
            <person name="Grigoriev I.V."/>
        </authorList>
    </citation>
    <scope>NUCLEOTIDE SEQUENCE [LARGE SCALE GENOMIC DNA]</scope>
    <source>
        <strain evidence="2 3">CCAP 1055/1</strain>
    </source>
</reference>
<feature type="transmembrane region" description="Helical" evidence="1">
    <location>
        <begin position="57"/>
        <end position="76"/>
    </location>
</feature>
<accession>B7G0A4</accession>
<keyword evidence="1" id="KW-0812">Transmembrane</keyword>